<feature type="region of interest" description="Disordered" evidence="7">
    <location>
        <begin position="1167"/>
        <end position="1245"/>
    </location>
</feature>
<comment type="caution">
    <text evidence="6">Lacks conserved residue(s) required for the propagation of feature annotation.</text>
</comment>
<dbReference type="PROSITE" id="PS50856">
    <property type="entry name" value="AMOP"/>
    <property type="match status" value="1"/>
</dbReference>
<dbReference type="InterPro" id="IPR002909">
    <property type="entry name" value="IPT_dom"/>
</dbReference>
<feature type="compositionally biased region" description="Polar residues" evidence="7">
    <location>
        <begin position="1224"/>
        <end position="1245"/>
    </location>
</feature>
<feature type="domain" description="VWFD" evidence="13">
    <location>
        <begin position="748"/>
        <end position="958"/>
    </location>
</feature>
<keyword evidence="3 8" id="KW-1133">Transmembrane helix</keyword>
<keyword evidence="2 8" id="KW-0812">Transmembrane</keyword>
<dbReference type="Pfam" id="PF01833">
    <property type="entry name" value="TIG"/>
    <property type="match status" value="1"/>
</dbReference>
<keyword evidence="4 8" id="KW-0472">Membrane</keyword>
<evidence type="ECO:0000256" key="4">
    <source>
        <dbReference type="ARBA" id="ARBA00023136"/>
    </source>
</evidence>
<evidence type="ECO:0000259" key="11">
    <source>
        <dbReference type="PROSITE" id="PS50923"/>
    </source>
</evidence>
<organism evidence="14 15">
    <name type="scientific">Hypsibius exemplaris</name>
    <name type="common">Freshwater tardigrade</name>
    <dbReference type="NCBI Taxonomy" id="2072580"/>
    <lineage>
        <taxon>Eukaryota</taxon>
        <taxon>Metazoa</taxon>
        <taxon>Ecdysozoa</taxon>
        <taxon>Tardigrada</taxon>
        <taxon>Eutardigrada</taxon>
        <taxon>Parachela</taxon>
        <taxon>Hypsibioidea</taxon>
        <taxon>Hypsibiidae</taxon>
        <taxon>Hypsibius</taxon>
    </lineage>
</organism>
<sequence length="1245" mass="141394">MGSFKGSSLSSGVFVVFAVSLVVGQTNFQPPPPMMQQQMPQQMPQSNPFNTNGRAIAPITYNNRPLTMGQRPTQERYPDLRNVYAPDYRRDPLLYSHGYYWGDRSPEARGGVTEMTNLQFQLPFYGGMYNYSLIATDGFIAFAPPPDGTSNSPVFPNPKYPKERDHPFIAPFYSKTAFTQRSRVFYRHISRGQVAKASATQDQLRQFHENDLMMEAALRDIRFGMIGAEDFLPLHGLLVTWSNVTFEGKAFDNDRLETDPVPENTFQALVVTDEVRTYAIFNYKEVSWTTHSGAYGDVHNGLGGNPARVGFNGGNGTGFWELHPFSKDTRLAQMDERSNVDFTGRYVFRIDEVIQPAGCVEGVYQGVAYASPSGGSMLGGELVNVTGPCFLKTSQIRCKFGQYETQGTYVNPVQAKCPTPTMFEAGWREFGVSVDGGRTYNFRGEFFVVQHSRISAPIQLKNVDDWFLESPAPPSLVFEWDPKNMTWAEGLMLDIGVWGYREKSDLPEMRYLGSLANNVPNNGRFSFDPRAINSDKFGNDIYNAFTYGFLRINATESAMVNPNEYPHLWSDILPLAWYFRNRWRNDYGDDFADQFCRQWYYHDRVLPQFLGYLDPCPCNLKQAEADKGRFTADFECDRDGRSTCNFHKEALHCVQGPVHPFMGAGQECCYDREGNLLLTHDKKWGGSPNRAHPWGVIPYRESRKVPSLSNWFHDVMPWFFCCHWSDNCDYYGQMRRVSHDCVGYHPPGAALAYGDPHFITFDGSEYGFHGKGDYVLLKSDLRQFLINVQARLEQPPRQPFGMINATVIRAVAMKENDSDTVEIQARESHKRWRYRLQILVNGVPRYFDRPWSKLQTFKGVAIQSPESNLGQSNVVVRFPSGIGIEVQEVEGYLHVSAFVPREIQNHTYGLFGNWSGMKEDDLKTSIGTEISPTATDRQIYQDFARTWQVQNTPITGSSLFQYRVYRGDLLLNERGEEWFPIFEEPLYPPPNTTLRMEEVEQLCGRPGPENKECRYDYLATANRYVAAATQQAKIKFTALRNEDLRPVLSCGGIFTPKYGIKEGYKITSGSETKFTCVDGYYLYGTSNWKCEPLEGRWTYGELPYCMSYGEWARWVAGTAMGIVLAVLIPILTITLLCMNRQKQERAQNENSRVQPLIYKPEGQTKVYTKTTVTTKSDSPIRDSPSPPSKKDTLEVDRGNGITYGTKADSSPGSSPVYSKPTPIVKTQTQPYRPTTTKFTPRETSA</sequence>
<dbReference type="PROSITE" id="PS51233">
    <property type="entry name" value="VWFD"/>
    <property type="match status" value="1"/>
</dbReference>
<feature type="domain" description="NIDO" evidence="12">
    <location>
        <begin position="171"/>
        <end position="353"/>
    </location>
</feature>
<feature type="compositionally biased region" description="Basic and acidic residues" evidence="7">
    <location>
        <begin position="1188"/>
        <end position="1197"/>
    </location>
</feature>
<comment type="subcellular location">
    <subcellularLocation>
        <location evidence="1">Membrane</location>
    </subcellularLocation>
</comment>
<evidence type="ECO:0000256" key="2">
    <source>
        <dbReference type="ARBA" id="ARBA00022692"/>
    </source>
</evidence>
<evidence type="ECO:0000256" key="1">
    <source>
        <dbReference type="ARBA" id="ARBA00004370"/>
    </source>
</evidence>
<gene>
    <name evidence="14" type="ORF">BV898_11681</name>
</gene>
<dbReference type="PANTHER" id="PTHR13802">
    <property type="entry name" value="MUCIN 4-RELATED"/>
    <property type="match status" value="1"/>
</dbReference>
<dbReference type="SUPFAM" id="SSF81296">
    <property type="entry name" value="E set domains"/>
    <property type="match status" value="1"/>
</dbReference>
<dbReference type="EMBL" id="MTYJ01000110">
    <property type="protein sequence ID" value="OQV14106.1"/>
    <property type="molecule type" value="Genomic_DNA"/>
</dbReference>
<dbReference type="Pfam" id="PF06119">
    <property type="entry name" value="NIDO"/>
    <property type="match status" value="1"/>
</dbReference>
<evidence type="ECO:0000259" key="10">
    <source>
        <dbReference type="PROSITE" id="PS50856"/>
    </source>
</evidence>
<dbReference type="GO" id="GO:0016020">
    <property type="term" value="C:membrane"/>
    <property type="evidence" value="ECO:0007669"/>
    <property type="project" value="UniProtKB-SubCell"/>
</dbReference>
<dbReference type="AlphaFoldDB" id="A0A1W0WFX4"/>
<accession>A0A1W0WFX4</accession>
<keyword evidence="15" id="KW-1185">Reference proteome</keyword>
<feature type="domain" description="AMOP" evidence="10">
    <location>
        <begin position="588"/>
        <end position="735"/>
    </location>
</feature>
<dbReference type="PANTHER" id="PTHR13802:SF52">
    <property type="entry name" value="MUCIN-4"/>
    <property type="match status" value="1"/>
</dbReference>
<dbReference type="PROSITE" id="PS50923">
    <property type="entry name" value="SUSHI"/>
    <property type="match status" value="1"/>
</dbReference>
<keyword evidence="9" id="KW-0732">Signal</keyword>
<dbReference type="Pfam" id="PF03782">
    <property type="entry name" value="AMOP"/>
    <property type="match status" value="1"/>
</dbReference>
<dbReference type="InterPro" id="IPR005533">
    <property type="entry name" value="AMOP_dom"/>
</dbReference>
<evidence type="ECO:0000256" key="6">
    <source>
        <dbReference type="PROSITE-ProRule" id="PRU00302"/>
    </source>
</evidence>
<dbReference type="SMART" id="SM00539">
    <property type="entry name" value="NIDO"/>
    <property type="match status" value="1"/>
</dbReference>
<evidence type="ECO:0000256" key="7">
    <source>
        <dbReference type="SAM" id="MobiDB-lite"/>
    </source>
</evidence>
<name>A0A1W0WFX4_HYPEX</name>
<proteinExistence type="predicted"/>
<evidence type="ECO:0000313" key="15">
    <source>
        <dbReference type="Proteomes" id="UP000192578"/>
    </source>
</evidence>
<protein>
    <submittedName>
        <fullName evidence="14">Protein mesh</fullName>
    </submittedName>
</protein>
<dbReference type="Gene3D" id="2.60.40.10">
    <property type="entry name" value="Immunoglobulins"/>
    <property type="match status" value="1"/>
</dbReference>
<feature type="compositionally biased region" description="Low complexity" evidence="7">
    <location>
        <begin position="1167"/>
        <end position="1183"/>
    </location>
</feature>
<evidence type="ECO:0000259" key="12">
    <source>
        <dbReference type="PROSITE" id="PS51220"/>
    </source>
</evidence>
<feature type="compositionally biased region" description="Polar residues" evidence="7">
    <location>
        <begin position="1207"/>
        <end position="1216"/>
    </location>
</feature>
<dbReference type="Proteomes" id="UP000192578">
    <property type="component" value="Unassembled WGS sequence"/>
</dbReference>
<feature type="domain" description="Sushi" evidence="11">
    <location>
        <begin position="1048"/>
        <end position="1107"/>
    </location>
</feature>
<reference evidence="15" key="1">
    <citation type="submission" date="2017-01" db="EMBL/GenBank/DDBJ databases">
        <title>Comparative genomics of anhydrobiosis in the tardigrade Hypsibius dujardini.</title>
        <authorList>
            <person name="Yoshida Y."/>
            <person name="Koutsovoulos G."/>
            <person name="Laetsch D."/>
            <person name="Stevens L."/>
            <person name="Kumar S."/>
            <person name="Horikawa D."/>
            <person name="Ishino K."/>
            <person name="Komine S."/>
            <person name="Tomita M."/>
            <person name="Blaxter M."/>
            <person name="Arakawa K."/>
        </authorList>
    </citation>
    <scope>NUCLEOTIDE SEQUENCE [LARGE SCALE GENOMIC DNA]</scope>
    <source>
        <strain evidence="15">Z151</strain>
    </source>
</reference>
<evidence type="ECO:0000256" key="8">
    <source>
        <dbReference type="SAM" id="Phobius"/>
    </source>
</evidence>
<dbReference type="InterPro" id="IPR035976">
    <property type="entry name" value="Sushi/SCR/CCP_sf"/>
</dbReference>
<comment type="caution">
    <text evidence="14">The sequence shown here is derived from an EMBL/GenBank/DDBJ whole genome shotgun (WGS) entry which is preliminary data.</text>
</comment>
<dbReference type="InterPro" id="IPR000436">
    <property type="entry name" value="Sushi_SCR_CCP_dom"/>
</dbReference>
<dbReference type="GO" id="GO:0007160">
    <property type="term" value="P:cell-matrix adhesion"/>
    <property type="evidence" value="ECO:0007669"/>
    <property type="project" value="InterPro"/>
</dbReference>
<evidence type="ECO:0000259" key="13">
    <source>
        <dbReference type="PROSITE" id="PS51233"/>
    </source>
</evidence>
<keyword evidence="5" id="KW-1015">Disulfide bond</keyword>
<dbReference type="InterPro" id="IPR003886">
    <property type="entry name" value="NIDO_dom"/>
</dbReference>
<feature type="transmembrane region" description="Helical" evidence="8">
    <location>
        <begin position="1111"/>
        <end position="1137"/>
    </location>
</feature>
<dbReference type="InterPro" id="IPR014756">
    <property type="entry name" value="Ig_E-set"/>
</dbReference>
<keyword evidence="6" id="KW-0768">Sushi</keyword>
<dbReference type="InterPro" id="IPR013783">
    <property type="entry name" value="Ig-like_fold"/>
</dbReference>
<dbReference type="Gene3D" id="2.10.70.10">
    <property type="entry name" value="Complement Module, domain 1"/>
    <property type="match status" value="1"/>
</dbReference>
<dbReference type="SMART" id="SM00216">
    <property type="entry name" value="VWD"/>
    <property type="match status" value="1"/>
</dbReference>
<dbReference type="SUPFAM" id="SSF57535">
    <property type="entry name" value="Complement control module/SCR domain"/>
    <property type="match status" value="1"/>
</dbReference>
<evidence type="ECO:0000256" key="3">
    <source>
        <dbReference type="ARBA" id="ARBA00022989"/>
    </source>
</evidence>
<dbReference type="InterPro" id="IPR001846">
    <property type="entry name" value="VWF_type-D"/>
</dbReference>
<dbReference type="OrthoDB" id="6051552at2759"/>
<dbReference type="SMART" id="SM00723">
    <property type="entry name" value="AMOP"/>
    <property type="match status" value="1"/>
</dbReference>
<dbReference type="Pfam" id="PF00094">
    <property type="entry name" value="VWD"/>
    <property type="match status" value="1"/>
</dbReference>
<evidence type="ECO:0000256" key="5">
    <source>
        <dbReference type="ARBA" id="ARBA00023157"/>
    </source>
</evidence>
<feature type="signal peptide" evidence="9">
    <location>
        <begin position="1"/>
        <end position="24"/>
    </location>
</feature>
<dbReference type="Pfam" id="PF23263">
    <property type="entry name" value="C8-3_MUC4"/>
    <property type="match status" value="1"/>
</dbReference>
<evidence type="ECO:0000313" key="14">
    <source>
        <dbReference type="EMBL" id="OQV14106.1"/>
    </source>
</evidence>
<dbReference type="PROSITE" id="PS51220">
    <property type="entry name" value="NIDO"/>
    <property type="match status" value="1"/>
</dbReference>
<feature type="chain" id="PRO_5010736216" evidence="9">
    <location>
        <begin position="25"/>
        <end position="1245"/>
    </location>
</feature>
<dbReference type="CDD" id="cd00033">
    <property type="entry name" value="CCP"/>
    <property type="match status" value="1"/>
</dbReference>
<dbReference type="InterPro" id="IPR051495">
    <property type="entry name" value="Epithelial_Barrier/Signaling"/>
</dbReference>
<evidence type="ECO:0000256" key="9">
    <source>
        <dbReference type="SAM" id="SignalP"/>
    </source>
</evidence>
<dbReference type="InterPro" id="IPR056619">
    <property type="entry name" value="C8-3_MUC4"/>
</dbReference>